<evidence type="ECO:0000313" key="3">
    <source>
        <dbReference type="Proteomes" id="UP000822688"/>
    </source>
</evidence>
<reference evidence="2" key="1">
    <citation type="submission" date="2020-06" db="EMBL/GenBank/DDBJ databases">
        <title>WGS assembly of Ceratodon purpureus strain R40.</title>
        <authorList>
            <person name="Carey S.B."/>
            <person name="Jenkins J."/>
            <person name="Shu S."/>
            <person name="Lovell J.T."/>
            <person name="Sreedasyam A."/>
            <person name="Maumus F."/>
            <person name="Tiley G.P."/>
            <person name="Fernandez-Pozo N."/>
            <person name="Barry K."/>
            <person name="Chen C."/>
            <person name="Wang M."/>
            <person name="Lipzen A."/>
            <person name="Daum C."/>
            <person name="Saski C.A."/>
            <person name="Payton A.C."/>
            <person name="Mcbreen J.C."/>
            <person name="Conrad R.E."/>
            <person name="Kollar L.M."/>
            <person name="Olsson S."/>
            <person name="Huttunen S."/>
            <person name="Landis J.B."/>
            <person name="Wickett N.J."/>
            <person name="Johnson M.G."/>
            <person name="Rensing S.A."/>
            <person name="Grimwood J."/>
            <person name="Schmutz J."/>
            <person name="Mcdaniel S.F."/>
        </authorList>
    </citation>
    <scope>NUCLEOTIDE SEQUENCE</scope>
    <source>
        <strain evidence="2">R40</strain>
    </source>
</reference>
<comment type="caution">
    <text evidence="2">The sequence shown here is derived from an EMBL/GenBank/DDBJ whole genome shotgun (WGS) entry which is preliminary data.</text>
</comment>
<protein>
    <submittedName>
        <fullName evidence="2">Uncharacterized protein</fullName>
    </submittedName>
</protein>
<evidence type="ECO:0000313" key="2">
    <source>
        <dbReference type="EMBL" id="KAG0586821.1"/>
    </source>
</evidence>
<dbReference type="AlphaFoldDB" id="A0A8T0IVY0"/>
<proteinExistence type="predicted"/>
<gene>
    <name evidence="2" type="ORF">KC19_2G120200</name>
</gene>
<feature type="region of interest" description="Disordered" evidence="1">
    <location>
        <begin position="1"/>
        <end position="26"/>
    </location>
</feature>
<organism evidence="2 3">
    <name type="scientific">Ceratodon purpureus</name>
    <name type="common">Fire moss</name>
    <name type="synonym">Dicranum purpureum</name>
    <dbReference type="NCBI Taxonomy" id="3225"/>
    <lineage>
        <taxon>Eukaryota</taxon>
        <taxon>Viridiplantae</taxon>
        <taxon>Streptophyta</taxon>
        <taxon>Embryophyta</taxon>
        <taxon>Bryophyta</taxon>
        <taxon>Bryophytina</taxon>
        <taxon>Bryopsida</taxon>
        <taxon>Dicranidae</taxon>
        <taxon>Pseudoditrichales</taxon>
        <taxon>Ditrichaceae</taxon>
        <taxon>Ceratodon</taxon>
    </lineage>
</organism>
<dbReference type="EMBL" id="CM026422">
    <property type="protein sequence ID" value="KAG0586821.1"/>
    <property type="molecule type" value="Genomic_DNA"/>
</dbReference>
<dbReference type="Proteomes" id="UP000822688">
    <property type="component" value="Chromosome 2"/>
</dbReference>
<sequence>MLGAHGPGPGTLASRPGASGRSHGPPTFTPRLVIDWSFRSSIILIPDGPRFKLFEFQDQAQLHSVCGIGAFCGNRAVRLVAHSASGRDKVKLVENSSGSETGSSVAAHLQAQCLVKLM</sequence>
<name>A0A8T0IVY0_CERPU</name>
<keyword evidence="3" id="KW-1185">Reference proteome</keyword>
<evidence type="ECO:0000256" key="1">
    <source>
        <dbReference type="SAM" id="MobiDB-lite"/>
    </source>
</evidence>
<accession>A0A8T0IVY0</accession>